<accession>A0A507EDI9</accession>
<sequence>MPTTVSLHPLPGATAASQSLLQGYYGLEECSVRGVVRISHQPGFRSGSRPLRIKSLAVTLSGKAICMFADMREAIDLTKREHILLHQTVSLLAETESVPLGTVIEIPFDIPLPPDPDPNTLPPPPPGTNASPHLLPPSMCFFGSNINSYQGRVVYEVVATLTEVASTALGFIPLSPTVHSATTSLNPFCVYDPRLLPTLLHPDIRRWRSAPGAIPVEYDIEVGAMAMGPGDTLRFAYRIVVASDSARKGVRVKKISLALREHHVVGEQTCHGRAENSEDPIERSGAKVKGMVELLRWEQAEESPETSNSTFELSTMRSPDRRVHMGLSAGGKSPLPRPGFICRGGDGLYAESETSLKIPDVGSFAPTTAKITQPPPVPPDGESLPAHVEVRHSLQVTIEFIGADKLVMESGCVLSSVGREDCGKLLDHDPEIAPALDYDKIVGGADVWVPEYTEEDELAEAVKSLSEEALEAIRAVLAAEAEPASSRAPPISGKARIPDDRGETNLSTGLSSWPVCEAEISSSSSVLAAAAEAPTAPTDDDNSNSVSDIVASSSETEASPDVSDSNHTFTDEESEPIDITFDPEPNCGGHDPLGPTRSASLTSELREASVPLFARDSASPGERASPTSASSSPIPSPASSLSSSYHSYLSHVSAPSSDTPLSSHTAVSDAPSSPALSAMPSKPGVADDLILLK</sequence>
<name>A0A507EDI9_9FUNG</name>
<dbReference type="AlphaFoldDB" id="A0A507EDI9"/>
<feature type="compositionally biased region" description="Low complexity" evidence="1">
    <location>
        <begin position="543"/>
        <end position="554"/>
    </location>
</feature>
<keyword evidence="3" id="KW-1185">Reference proteome</keyword>
<feature type="compositionally biased region" description="Low complexity" evidence="1">
    <location>
        <begin position="666"/>
        <end position="683"/>
    </location>
</feature>
<comment type="caution">
    <text evidence="2">The sequence shown here is derived from an EMBL/GenBank/DDBJ whole genome shotgun (WGS) entry which is preliminary data.</text>
</comment>
<gene>
    <name evidence="2" type="ORF">PhCBS80983_g00806</name>
</gene>
<evidence type="ECO:0000313" key="2">
    <source>
        <dbReference type="EMBL" id="TPX61891.1"/>
    </source>
</evidence>
<evidence type="ECO:0000256" key="1">
    <source>
        <dbReference type="SAM" id="MobiDB-lite"/>
    </source>
</evidence>
<reference evidence="2 3" key="1">
    <citation type="journal article" date="2019" name="Sci. Rep.">
        <title>Comparative genomics of chytrid fungi reveal insights into the obligate biotrophic and pathogenic lifestyle of Synchytrium endobioticum.</title>
        <authorList>
            <person name="van de Vossenberg B.T.L.H."/>
            <person name="Warris S."/>
            <person name="Nguyen H.D.T."/>
            <person name="van Gent-Pelzer M.P.E."/>
            <person name="Joly D.L."/>
            <person name="van de Geest H.C."/>
            <person name="Bonants P.J.M."/>
            <person name="Smith D.S."/>
            <person name="Levesque C.A."/>
            <person name="van der Lee T.A.J."/>
        </authorList>
    </citation>
    <scope>NUCLEOTIDE SEQUENCE [LARGE SCALE GENOMIC DNA]</scope>
    <source>
        <strain evidence="2 3">CBS 809.83</strain>
    </source>
</reference>
<organism evidence="2 3">
    <name type="scientific">Powellomyces hirtus</name>
    <dbReference type="NCBI Taxonomy" id="109895"/>
    <lineage>
        <taxon>Eukaryota</taxon>
        <taxon>Fungi</taxon>
        <taxon>Fungi incertae sedis</taxon>
        <taxon>Chytridiomycota</taxon>
        <taxon>Chytridiomycota incertae sedis</taxon>
        <taxon>Chytridiomycetes</taxon>
        <taxon>Spizellomycetales</taxon>
        <taxon>Powellomycetaceae</taxon>
        <taxon>Powellomyces</taxon>
    </lineage>
</organism>
<dbReference type="EMBL" id="QEAQ01000005">
    <property type="protein sequence ID" value="TPX61891.1"/>
    <property type="molecule type" value="Genomic_DNA"/>
</dbReference>
<feature type="compositionally biased region" description="Low complexity" evidence="1">
    <location>
        <begin position="624"/>
        <end position="654"/>
    </location>
</feature>
<feature type="compositionally biased region" description="Low complexity" evidence="1">
    <location>
        <begin position="481"/>
        <end position="490"/>
    </location>
</feature>
<proteinExistence type="predicted"/>
<protein>
    <submittedName>
        <fullName evidence="2">Uncharacterized protein</fullName>
    </submittedName>
</protein>
<evidence type="ECO:0000313" key="3">
    <source>
        <dbReference type="Proteomes" id="UP000318582"/>
    </source>
</evidence>
<feature type="region of interest" description="Disordered" evidence="1">
    <location>
        <begin position="531"/>
        <end position="693"/>
    </location>
</feature>
<feature type="compositionally biased region" description="Polar residues" evidence="1">
    <location>
        <begin position="655"/>
        <end position="665"/>
    </location>
</feature>
<dbReference type="Proteomes" id="UP000318582">
    <property type="component" value="Unassembled WGS sequence"/>
</dbReference>
<feature type="region of interest" description="Disordered" evidence="1">
    <location>
        <begin position="481"/>
        <end position="510"/>
    </location>
</feature>